<dbReference type="EMBL" id="STGJ01000005">
    <property type="protein sequence ID" value="TIC84643.1"/>
    <property type="molecule type" value="Genomic_DNA"/>
</dbReference>
<feature type="transmembrane region" description="Helical" evidence="1">
    <location>
        <begin position="75"/>
        <end position="96"/>
    </location>
</feature>
<gene>
    <name evidence="2" type="ORF">E5K04_05585</name>
</gene>
<keyword evidence="1" id="KW-0472">Membrane</keyword>
<protein>
    <submittedName>
        <fullName evidence="2">Phage holin family protein</fullName>
    </submittedName>
</protein>
<keyword evidence="1" id="KW-1133">Transmembrane helix</keyword>
<dbReference type="AlphaFoldDB" id="A0A4V4N8I6"/>
<proteinExistence type="predicted"/>
<dbReference type="InterPro" id="IPR009937">
    <property type="entry name" value="Phage_holin_3_6"/>
</dbReference>
<keyword evidence="1" id="KW-0812">Transmembrane</keyword>
<comment type="caution">
    <text evidence="2">The sequence shown here is derived from an EMBL/GenBank/DDBJ whole genome shotgun (WGS) entry which is preliminary data.</text>
</comment>
<dbReference type="OrthoDB" id="8595734at2"/>
<evidence type="ECO:0000256" key="1">
    <source>
        <dbReference type="SAM" id="Phobius"/>
    </source>
</evidence>
<feature type="transmembrane region" description="Helical" evidence="1">
    <location>
        <begin position="44"/>
        <end position="69"/>
    </location>
</feature>
<reference evidence="2 3" key="1">
    <citation type="submission" date="2019-04" db="EMBL/GenBank/DDBJ databases">
        <title>Crenobacter sp. nov.</title>
        <authorList>
            <person name="Shi S."/>
        </authorList>
    </citation>
    <scope>NUCLEOTIDE SEQUENCE [LARGE SCALE GENOMIC DNA]</scope>
    <source>
        <strain evidence="2 3">GY 70310</strain>
    </source>
</reference>
<dbReference type="RefSeq" id="WP_136551914.1">
    <property type="nucleotide sequence ID" value="NZ_STGJ01000005.1"/>
</dbReference>
<organism evidence="2 3">
    <name type="scientific">Crenobacter intestini</name>
    <dbReference type="NCBI Taxonomy" id="2563443"/>
    <lineage>
        <taxon>Bacteria</taxon>
        <taxon>Pseudomonadati</taxon>
        <taxon>Pseudomonadota</taxon>
        <taxon>Betaproteobacteria</taxon>
        <taxon>Neisseriales</taxon>
        <taxon>Neisseriaceae</taxon>
        <taxon>Crenobacter</taxon>
    </lineage>
</organism>
<dbReference type="Proteomes" id="UP000308891">
    <property type="component" value="Unassembled WGS sequence"/>
</dbReference>
<sequence>MASSPSRPGTLRSLFEGVVALLFTRAELLHIELEEQQERLVGNVILVASALILLFAAIVALLLFVLLVLPPQHRALAMGLFAASFLATSGILLVILKRRVETAPKPLALTLGELKKDWQAVSGKDVS</sequence>
<name>A0A4V4N8I6_9NEIS</name>
<accession>A0A4V4N8I6</accession>
<evidence type="ECO:0000313" key="3">
    <source>
        <dbReference type="Proteomes" id="UP000308891"/>
    </source>
</evidence>
<dbReference type="Pfam" id="PF07332">
    <property type="entry name" value="Phage_holin_3_6"/>
    <property type="match status" value="1"/>
</dbReference>
<evidence type="ECO:0000313" key="2">
    <source>
        <dbReference type="EMBL" id="TIC84643.1"/>
    </source>
</evidence>
<keyword evidence="3" id="KW-1185">Reference proteome</keyword>